<proteinExistence type="inferred from homology"/>
<evidence type="ECO:0000256" key="8">
    <source>
        <dbReference type="PROSITE-ProRule" id="PRU01360"/>
    </source>
</evidence>
<keyword evidence="13" id="KW-0675">Receptor</keyword>
<organism evidence="13 14">
    <name type="scientific">Psychrobacter nivimaris</name>
    <dbReference type="NCBI Taxonomy" id="281738"/>
    <lineage>
        <taxon>Bacteria</taxon>
        <taxon>Pseudomonadati</taxon>
        <taxon>Pseudomonadota</taxon>
        <taxon>Gammaproteobacteria</taxon>
        <taxon>Moraxellales</taxon>
        <taxon>Moraxellaceae</taxon>
        <taxon>Psychrobacter</taxon>
    </lineage>
</organism>
<keyword evidence="4 8" id="KW-0812">Transmembrane</keyword>
<dbReference type="PROSITE" id="PS52016">
    <property type="entry name" value="TONB_DEPENDENT_REC_3"/>
    <property type="match status" value="1"/>
</dbReference>
<keyword evidence="6 8" id="KW-0472">Membrane</keyword>
<reference evidence="13 14" key="1">
    <citation type="submission" date="2019-09" db="EMBL/GenBank/DDBJ databases">
        <title>Draft genome sequence of Psychrobacter nivimaris LAMA 639, in search for biotechnological relevant genes.</title>
        <authorList>
            <person name="Lima A.O.S."/>
            <person name="Staloch B.E.K."/>
            <person name="Freitas R.C."/>
            <person name="Niero H."/>
            <person name="Silva M.A.C."/>
        </authorList>
    </citation>
    <scope>NUCLEOTIDE SEQUENCE [LARGE SCALE GENOMIC DNA]</scope>
    <source>
        <strain evidence="13 14">LAMA 639</strain>
    </source>
</reference>
<keyword evidence="2 8" id="KW-0813">Transport</keyword>
<feature type="domain" description="TonB-dependent receptor plug" evidence="12">
    <location>
        <begin position="64"/>
        <end position="166"/>
    </location>
</feature>
<evidence type="ECO:0000313" key="14">
    <source>
        <dbReference type="Proteomes" id="UP000471465"/>
    </source>
</evidence>
<dbReference type="InterPro" id="IPR039426">
    <property type="entry name" value="TonB-dep_rcpt-like"/>
</dbReference>
<dbReference type="RefSeq" id="WP_160022630.1">
    <property type="nucleotide sequence ID" value="NZ_VZIZ01000021.1"/>
</dbReference>
<evidence type="ECO:0000259" key="11">
    <source>
        <dbReference type="Pfam" id="PF00593"/>
    </source>
</evidence>
<dbReference type="Gene3D" id="2.170.130.10">
    <property type="entry name" value="TonB-dependent receptor, plug domain"/>
    <property type="match status" value="1"/>
</dbReference>
<dbReference type="CDD" id="cd01347">
    <property type="entry name" value="ligand_gated_channel"/>
    <property type="match status" value="1"/>
</dbReference>
<keyword evidence="10" id="KW-0732">Signal</keyword>
<name>A0A6N7C0L4_9GAMM</name>
<dbReference type="PANTHER" id="PTHR30442:SF0">
    <property type="entry name" value="FE(3+) DICITRATE TRANSPORT PROTEIN FECA"/>
    <property type="match status" value="1"/>
</dbReference>
<dbReference type="GO" id="GO:0033214">
    <property type="term" value="P:siderophore-iron import into cell"/>
    <property type="evidence" value="ECO:0007669"/>
    <property type="project" value="TreeGrafter"/>
</dbReference>
<evidence type="ECO:0000256" key="1">
    <source>
        <dbReference type="ARBA" id="ARBA00004571"/>
    </source>
</evidence>
<evidence type="ECO:0000256" key="6">
    <source>
        <dbReference type="ARBA" id="ARBA00023136"/>
    </source>
</evidence>
<gene>
    <name evidence="13" type="ORF">FQV37_1192</name>
</gene>
<keyword evidence="14" id="KW-1185">Reference proteome</keyword>
<evidence type="ECO:0000259" key="12">
    <source>
        <dbReference type="Pfam" id="PF07715"/>
    </source>
</evidence>
<accession>A0A6N7C0L4</accession>
<comment type="similarity">
    <text evidence="8 9">Belongs to the TonB-dependent receptor family.</text>
</comment>
<evidence type="ECO:0000313" key="13">
    <source>
        <dbReference type="EMBL" id="KAF0568327.1"/>
    </source>
</evidence>
<sequence>MSHPYKSVTVFLLSTLALSMQAVYAKSVDTQQGNPEESAISVTLDEITVIGSKDNVPLMTGSGYYVDNEQLENEQITDINQVLKTVPGVYVSEEDGLGLRPNISIRAGIGGRSSKVHLMEDGIPIAPAPYAAPAAYYHPTALRMSGVEILKGAPLLRYGPQTTGGVINYLSTPIPATNGGQAMTSINDRGGVDVHAYAGGREGDFAGSIETVQQRGKGFKEIDGKDIGDYDNQDYVLKGRYQINPAHSLFAKAQYSDRSSDETYLGLTDADFNENPNRRYPMSALDNIQDEHTGLNLTHNWITDNNSELRTTAYYNKTHRNWYKLSGNKINDFYEGDVTQGQLDGTEDLAGISIQANDRTYYSTGVQTNFNTDILSAYGDHNIDVGARYHRDKVERYQPIDTFNQVDGDLIYQSTKAPSASNNREERANATSLWLTDKWQVTDPLVLNLAMRYEYIDTEETRGVDTDTQARVSNNQSIFLPGLSASYQLNDEVQLIGGVHKGFSPLGAGVSEDDNTDPEQSINYEIGTRYRAGSNYMEAVGFYSDFDSVIRNCSENVPCGSSSNPITSGNEKESGSAVIAGLELMAGTRFDGDGFSIPLHATYTYTQAELAEDYKDTLDGDRLTLVPKNQASVRAGIEMDSGWDTYLTAKYAGGICESVGCNRTNEPRSETDSLFTFDAITHYPIGYDAKIFGKVENIADKQVIVSRTPYGARPNLPRTFTIGVTKAF</sequence>
<keyword evidence="3 8" id="KW-1134">Transmembrane beta strand</keyword>
<dbReference type="InterPro" id="IPR037066">
    <property type="entry name" value="Plug_dom_sf"/>
</dbReference>
<dbReference type="EMBL" id="VZIZ01000021">
    <property type="protein sequence ID" value="KAF0568327.1"/>
    <property type="molecule type" value="Genomic_DNA"/>
</dbReference>
<evidence type="ECO:0000256" key="7">
    <source>
        <dbReference type="ARBA" id="ARBA00023237"/>
    </source>
</evidence>
<evidence type="ECO:0000256" key="4">
    <source>
        <dbReference type="ARBA" id="ARBA00022692"/>
    </source>
</evidence>
<dbReference type="PANTHER" id="PTHR30442">
    <property type="entry name" value="IRON III DICITRATE TRANSPORT PROTEIN FECA"/>
    <property type="match status" value="1"/>
</dbReference>
<evidence type="ECO:0000256" key="3">
    <source>
        <dbReference type="ARBA" id="ARBA00022452"/>
    </source>
</evidence>
<dbReference type="GO" id="GO:0009279">
    <property type="term" value="C:cell outer membrane"/>
    <property type="evidence" value="ECO:0007669"/>
    <property type="project" value="UniProtKB-SubCell"/>
</dbReference>
<comment type="caution">
    <text evidence="13">The sequence shown here is derived from an EMBL/GenBank/DDBJ whole genome shotgun (WGS) entry which is preliminary data.</text>
</comment>
<evidence type="ECO:0000256" key="9">
    <source>
        <dbReference type="RuleBase" id="RU003357"/>
    </source>
</evidence>
<dbReference type="InterPro" id="IPR012910">
    <property type="entry name" value="Plug_dom"/>
</dbReference>
<dbReference type="Pfam" id="PF00593">
    <property type="entry name" value="TonB_dep_Rec_b-barrel"/>
    <property type="match status" value="1"/>
</dbReference>
<feature type="chain" id="PRO_5026935742" evidence="10">
    <location>
        <begin position="26"/>
        <end position="728"/>
    </location>
</feature>
<dbReference type="AlphaFoldDB" id="A0A6N7C0L4"/>
<evidence type="ECO:0000256" key="5">
    <source>
        <dbReference type="ARBA" id="ARBA00023077"/>
    </source>
</evidence>
<keyword evidence="7 8" id="KW-0998">Cell outer membrane</keyword>
<evidence type="ECO:0000256" key="2">
    <source>
        <dbReference type="ARBA" id="ARBA00022448"/>
    </source>
</evidence>
<dbReference type="InterPro" id="IPR036942">
    <property type="entry name" value="Beta-barrel_TonB_sf"/>
</dbReference>
<feature type="domain" description="TonB-dependent receptor-like beta-barrel" evidence="11">
    <location>
        <begin position="243"/>
        <end position="698"/>
    </location>
</feature>
<dbReference type="Gene3D" id="2.40.170.20">
    <property type="entry name" value="TonB-dependent receptor, beta-barrel domain"/>
    <property type="match status" value="1"/>
</dbReference>
<evidence type="ECO:0000256" key="10">
    <source>
        <dbReference type="SAM" id="SignalP"/>
    </source>
</evidence>
<comment type="subcellular location">
    <subcellularLocation>
        <location evidence="1 8">Cell outer membrane</location>
        <topology evidence="1 8">Multi-pass membrane protein</topology>
    </subcellularLocation>
</comment>
<keyword evidence="5 9" id="KW-0798">TonB box</keyword>
<dbReference type="InterPro" id="IPR000531">
    <property type="entry name" value="Beta-barrel_TonB"/>
</dbReference>
<protein>
    <submittedName>
        <fullName evidence="13">Outer membrane receptor for Fe3+-dicitrate</fullName>
    </submittedName>
</protein>
<dbReference type="SUPFAM" id="SSF56935">
    <property type="entry name" value="Porins"/>
    <property type="match status" value="1"/>
</dbReference>
<dbReference type="Proteomes" id="UP000471465">
    <property type="component" value="Unassembled WGS sequence"/>
</dbReference>
<dbReference type="Pfam" id="PF07715">
    <property type="entry name" value="Plug"/>
    <property type="match status" value="1"/>
</dbReference>
<feature type="signal peptide" evidence="10">
    <location>
        <begin position="1"/>
        <end position="25"/>
    </location>
</feature>